<accession>A0A6G0HL62</accession>
<feature type="region of interest" description="Disordered" evidence="3">
    <location>
        <begin position="75"/>
        <end position="96"/>
    </location>
</feature>
<dbReference type="PANTHER" id="PTHR23248">
    <property type="entry name" value="PHOSPHOLIPID SCRAMBLASE-RELATED"/>
    <property type="match status" value="1"/>
</dbReference>
<comment type="cofactor">
    <cofactor evidence="2">
        <name>Ca(2+)</name>
        <dbReference type="ChEBI" id="CHEBI:29108"/>
    </cofactor>
</comment>
<protein>
    <recommendedName>
        <fullName evidence="2">Phospholipid scramblase</fullName>
    </recommendedName>
</protein>
<keyword evidence="2" id="KW-0564">Palmitate</keyword>
<comment type="similarity">
    <text evidence="1 2">Belongs to the phospholipid scramblase family.</text>
</comment>
<comment type="caution">
    <text evidence="4">The sequence shown here is derived from an EMBL/GenBank/DDBJ whole genome shotgun (WGS) entry which is preliminary data.</text>
</comment>
<feature type="compositionally biased region" description="Gly residues" evidence="3">
    <location>
        <begin position="79"/>
        <end position="90"/>
    </location>
</feature>
<organism evidence="4 5">
    <name type="scientific">Larimichthys crocea</name>
    <name type="common">Large yellow croaker</name>
    <name type="synonym">Pseudosciaena crocea</name>
    <dbReference type="NCBI Taxonomy" id="215358"/>
    <lineage>
        <taxon>Eukaryota</taxon>
        <taxon>Metazoa</taxon>
        <taxon>Chordata</taxon>
        <taxon>Craniata</taxon>
        <taxon>Vertebrata</taxon>
        <taxon>Euteleostomi</taxon>
        <taxon>Actinopterygii</taxon>
        <taxon>Neopterygii</taxon>
        <taxon>Teleostei</taxon>
        <taxon>Neoteleostei</taxon>
        <taxon>Acanthomorphata</taxon>
        <taxon>Eupercaria</taxon>
        <taxon>Sciaenidae</taxon>
        <taxon>Larimichthys</taxon>
    </lineage>
</organism>
<dbReference type="Pfam" id="PF03803">
    <property type="entry name" value="Scramblase"/>
    <property type="match status" value="1"/>
</dbReference>
<name>A0A6G0HL62_LARCR</name>
<keyword evidence="5" id="KW-1185">Reference proteome</keyword>
<dbReference type="PANTHER" id="PTHR23248:SF58">
    <property type="entry name" value="PHOSPHOLIPID SCRAMBLASE"/>
    <property type="match status" value="1"/>
</dbReference>
<proteinExistence type="inferred from homology"/>
<dbReference type="GO" id="GO:0005886">
    <property type="term" value="C:plasma membrane"/>
    <property type="evidence" value="ECO:0007669"/>
    <property type="project" value="TreeGrafter"/>
</dbReference>
<gene>
    <name evidence="4" type="ORF">D5F01_LYC21954</name>
</gene>
<evidence type="ECO:0000313" key="5">
    <source>
        <dbReference type="Proteomes" id="UP000424527"/>
    </source>
</evidence>
<dbReference type="InterPro" id="IPR005552">
    <property type="entry name" value="Scramblase"/>
</dbReference>
<comment type="function">
    <text evidence="2">May mediate accelerated ATP-independent bidirectional transbilayer migration of phospholipids upon binding calcium ions that results in a loss of phospholipid asymmetry in the plasma membrane.</text>
</comment>
<dbReference type="SUPFAM" id="SSF54518">
    <property type="entry name" value="Tubby C-terminal domain-like"/>
    <property type="match status" value="1"/>
</dbReference>
<dbReference type="InterPro" id="IPR025659">
    <property type="entry name" value="Tubby-like_C"/>
</dbReference>
<keyword evidence="2" id="KW-0449">Lipoprotein</keyword>
<dbReference type="Proteomes" id="UP000424527">
    <property type="component" value="Unassembled WGS sequence"/>
</dbReference>
<dbReference type="GO" id="GO:0017128">
    <property type="term" value="F:phospholipid scramblase activity"/>
    <property type="evidence" value="ECO:0007669"/>
    <property type="project" value="InterPro"/>
</dbReference>
<evidence type="ECO:0000256" key="3">
    <source>
        <dbReference type="SAM" id="MobiDB-lite"/>
    </source>
</evidence>
<evidence type="ECO:0000256" key="1">
    <source>
        <dbReference type="ARBA" id="ARBA00005350"/>
    </source>
</evidence>
<dbReference type="AlphaFoldDB" id="A0A6G0HL62"/>
<evidence type="ECO:0000256" key="2">
    <source>
        <dbReference type="RuleBase" id="RU363116"/>
    </source>
</evidence>
<dbReference type="EMBL" id="REGW02000022">
    <property type="protein sequence ID" value="KAE8279823.1"/>
    <property type="molecule type" value="Genomic_DNA"/>
</dbReference>
<sequence>MDLEHPLPIASQSAGPLQSPPITTSVIVWEPGLAPAPQNFNRNHERGGFFKGFINCDQPPSAVTHVIQAAVMTPSKGCPQGGRRQGGGYKGNRASEVSHLPLNRSRTPSAGVAGEISVSLESNKMNMYAVPNPGMPGCPPGLEYLTQVDQLLIKQKVELVEALVGFESNNKYEVRNVMGQNVFYAVEENDCLSRQCCGPLRPFNIHVLDNFGQEVISVTRPLKCMSCFFPCCLQELEVQAPPGNTVGYVIQQWHPFSPKFIVANEHSEPVLKIHGPFCGWSCLPDVDFEILTMDEVSKIGKISKQWTGLLREAFTDSDNFGIQFPMDLDVKMKAVMIGACFLIDFMFFESTN</sequence>
<evidence type="ECO:0000313" key="4">
    <source>
        <dbReference type="EMBL" id="KAE8279823.1"/>
    </source>
</evidence>
<reference evidence="4 5" key="1">
    <citation type="submission" date="2019-07" db="EMBL/GenBank/DDBJ databases">
        <title>Chromosome genome assembly for large yellow croaker.</title>
        <authorList>
            <person name="Xiao S."/>
        </authorList>
    </citation>
    <scope>NUCLEOTIDE SEQUENCE [LARGE SCALE GENOMIC DNA]</scope>
    <source>
        <strain evidence="4">JMULYC20181020</strain>
        <tissue evidence="4">Muscle</tissue>
    </source>
</reference>
<keyword evidence="2" id="KW-0106">Calcium</keyword>